<keyword evidence="2" id="KW-0812">Transmembrane</keyword>
<evidence type="ECO:0000256" key="1">
    <source>
        <dbReference type="SAM" id="Coils"/>
    </source>
</evidence>
<sequence length="287" mass="30596">MKKVLIGLGIGCGVIILGGIIAVFAGGAYLFGKVKDSGAIAAAQAVEKQSGQMAELNKAYPFKAPADNEVLALEEARLTTYLSVRESAIPAYKVYEEKGKVFQAKYGRGDGSDGKAKADFSSTMEAVNLITSLTVDVRAAFIDGLKKHEMSPNEFQAITQTVYASMAADLNAQVEQGRSKAVELMEKQIKELDKKLEDTNLSADEREGYKTMRTGLQENIDSMSDGDNGADGALSEASKKAAAANLALLKKHEERVKGVENAALDALLMSDSGMVMPEIEDTPESGD</sequence>
<name>A0ABX7MYD4_9BACT</name>
<reference evidence="3 4" key="1">
    <citation type="submission" date="2021-02" db="EMBL/GenBank/DDBJ databases">
        <title>De Novo genome assembly of isolated myxobacteria.</title>
        <authorList>
            <person name="Stevens D.C."/>
        </authorList>
    </citation>
    <scope>NUCLEOTIDE SEQUENCE [LARGE SCALE GENOMIC DNA]</scope>
    <source>
        <strain evidence="3 4">SCHIC003</strain>
    </source>
</reference>
<dbReference type="EMBL" id="CP071091">
    <property type="protein sequence ID" value="QSQ11429.1"/>
    <property type="molecule type" value="Genomic_DNA"/>
</dbReference>
<accession>A0ABX7MYD4</accession>
<evidence type="ECO:0000313" key="3">
    <source>
        <dbReference type="EMBL" id="QSQ11429.1"/>
    </source>
</evidence>
<proteinExistence type="predicted"/>
<gene>
    <name evidence="3" type="ORF">JY572_23810</name>
</gene>
<feature type="coiled-coil region" evidence="1">
    <location>
        <begin position="167"/>
        <end position="202"/>
    </location>
</feature>
<dbReference type="RefSeq" id="WP_206713182.1">
    <property type="nucleotide sequence ID" value="NZ_CP071091.1"/>
</dbReference>
<keyword evidence="2" id="KW-0472">Membrane</keyword>
<evidence type="ECO:0008006" key="5">
    <source>
        <dbReference type="Google" id="ProtNLM"/>
    </source>
</evidence>
<evidence type="ECO:0000256" key="2">
    <source>
        <dbReference type="SAM" id="Phobius"/>
    </source>
</evidence>
<protein>
    <recommendedName>
        <fullName evidence="5">Lipoprotein</fullName>
    </recommendedName>
</protein>
<organism evidence="3 4">
    <name type="scientific">Myxococcus landrumensis</name>
    <dbReference type="NCBI Taxonomy" id="2813577"/>
    <lineage>
        <taxon>Bacteria</taxon>
        <taxon>Pseudomonadati</taxon>
        <taxon>Myxococcota</taxon>
        <taxon>Myxococcia</taxon>
        <taxon>Myxococcales</taxon>
        <taxon>Cystobacterineae</taxon>
        <taxon>Myxococcaceae</taxon>
        <taxon>Myxococcus</taxon>
    </lineage>
</organism>
<evidence type="ECO:0000313" key="4">
    <source>
        <dbReference type="Proteomes" id="UP000663090"/>
    </source>
</evidence>
<feature type="transmembrane region" description="Helical" evidence="2">
    <location>
        <begin position="6"/>
        <end position="31"/>
    </location>
</feature>
<keyword evidence="1" id="KW-0175">Coiled coil</keyword>
<dbReference type="Proteomes" id="UP000663090">
    <property type="component" value="Chromosome"/>
</dbReference>
<keyword evidence="4" id="KW-1185">Reference proteome</keyword>
<keyword evidence="2" id="KW-1133">Transmembrane helix</keyword>